<evidence type="ECO:0000256" key="6">
    <source>
        <dbReference type="ARBA" id="ARBA00023284"/>
    </source>
</evidence>
<evidence type="ECO:0000256" key="4">
    <source>
        <dbReference type="ARBA" id="ARBA00022827"/>
    </source>
</evidence>
<evidence type="ECO:0000256" key="2">
    <source>
        <dbReference type="ARBA" id="ARBA00009130"/>
    </source>
</evidence>
<keyword evidence="5" id="KW-0560">Oxidoreductase</keyword>
<dbReference type="AlphaFoldDB" id="A0A1G7EHC5"/>
<proteinExistence type="inferred from homology"/>
<dbReference type="RefSeq" id="WP_092080327.1">
    <property type="nucleotide sequence ID" value="NZ_FNAQ01000020.1"/>
</dbReference>
<comment type="cofactor">
    <cofactor evidence="1">
        <name>FAD</name>
        <dbReference type="ChEBI" id="CHEBI:57692"/>
    </cofactor>
</comment>
<dbReference type="SUPFAM" id="SSF51905">
    <property type="entry name" value="FAD/NAD(P)-binding domain"/>
    <property type="match status" value="1"/>
</dbReference>
<reference evidence="9" key="1">
    <citation type="submission" date="2016-10" db="EMBL/GenBank/DDBJ databases">
        <authorList>
            <person name="Varghese N."/>
            <person name="Submissions S."/>
        </authorList>
    </citation>
    <scope>NUCLEOTIDE SEQUENCE [LARGE SCALE GENOMIC DNA]</scope>
    <source>
        <strain evidence="9">DSM 8987</strain>
    </source>
</reference>
<dbReference type="SMART" id="SM00450">
    <property type="entry name" value="RHOD"/>
    <property type="match status" value="1"/>
</dbReference>
<dbReference type="InterPro" id="IPR001763">
    <property type="entry name" value="Rhodanese-like_dom"/>
</dbReference>
<dbReference type="PANTHER" id="PTHR43429">
    <property type="entry name" value="PYRIDINE NUCLEOTIDE-DISULFIDE OXIDOREDUCTASE DOMAIN-CONTAINING"/>
    <property type="match status" value="1"/>
</dbReference>
<organism evidence="8 9">
    <name type="scientific">Desulfuromonas thiophila</name>
    <dbReference type="NCBI Taxonomy" id="57664"/>
    <lineage>
        <taxon>Bacteria</taxon>
        <taxon>Pseudomonadati</taxon>
        <taxon>Thermodesulfobacteriota</taxon>
        <taxon>Desulfuromonadia</taxon>
        <taxon>Desulfuromonadales</taxon>
        <taxon>Desulfuromonadaceae</taxon>
        <taxon>Desulfuromonas</taxon>
    </lineage>
</organism>
<dbReference type="Gene3D" id="3.40.250.10">
    <property type="entry name" value="Rhodanese-like domain"/>
    <property type="match status" value="1"/>
</dbReference>
<dbReference type="Pfam" id="PF02852">
    <property type="entry name" value="Pyr_redox_dim"/>
    <property type="match status" value="1"/>
</dbReference>
<dbReference type="InterPro" id="IPR036188">
    <property type="entry name" value="FAD/NAD-bd_sf"/>
</dbReference>
<keyword evidence="6" id="KW-0676">Redox-active center</keyword>
<comment type="similarity">
    <text evidence="2">Belongs to the class-III pyridine nucleotide-disulfide oxidoreductase family.</text>
</comment>
<sequence>MNPSSCRRIVVIGGVAAGMKTACRLRRLDATAEITVIDRSRDISYGACPLPYYIAGLYDDLSEVRRTPAGALRDEGFFANIKGFTALTGCEALRIDRDQHQVWLRRLDDGSEQALAYDQLVLATGNEPLVPPLPGNDLDGVLPLKTMEQAARIDKLVATAHSAVIVGGGLIGLEMAEALRLRGLQVTLLEMKDQVLATALDFGMASLVHRELRAKGVNLRLAEPVRRFEGQGRVEAVITDQGRYPADLVLIAIGVRPAVQLARAAGLELGPTGAIAVNEQMQTSDPAIYAAGDCAEATDRLSGKKVYVPLGSTANKQGRVVANNLAGQTEAFAGILGSLAVKVFDLNIGRTGLSAEDAQLIGLEPVSLVTASPDIAHLYPGNKPIVIKLTADRASRRLLGAQVVGSGVVDKRVDVVATALTFGATIDQLANIDLCYAPPYAGAMDALHQAANALRNKLDGLADSLSAAAVQEKLASGEELLLLDVRSPAEYDEVRLPGATLLPLGVLRHKLAELPQDRLIVPFCKVSLRGFEAQLILQQAGFTNVRYLEGGIAAWPYELER</sequence>
<gene>
    <name evidence="8" type="ORF">SAMN05661003_12030</name>
</gene>
<evidence type="ECO:0000313" key="8">
    <source>
        <dbReference type="EMBL" id="SDE63058.1"/>
    </source>
</evidence>
<dbReference type="InterPro" id="IPR050260">
    <property type="entry name" value="FAD-bd_OxRdtase"/>
</dbReference>
<dbReference type="EMBL" id="FNAQ01000020">
    <property type="protein sequence ID" value="SDE63058.1"/>
    <property type="molecule type" value="Genomic_DNA"/>
</dbReference>
<dbReference type="InterPro" id="IPR004099">
    <property type="entry name" value="Pyr_nucl-diS_OxRdtase_dimer"/>
</dbReference>
<evidence type="ECO:0000259" key="7">
    <source>
        <dbReference type="PROSITE" id="PS50206"/>
    </source>
</evidence>
<dbReference type="PRINTS" id="PR00368">
    <property type="entry name" value="FADPNR"/>
</dbReference>
<dbReference type="Pfam" id="PF07992">
    <property type="entry name" value="Pyr_redox_2"/>
    <property type="match status" value="1"/>
</dbReference>
<evidence type="ECO:0000313" key="9">
    <source>
        <dbReference type="Proteomes" id="UP000243205"/>
    </source>
</evidence>
<keyword evidence="3" id="KW-0285">Flavoprotein</keyword>
<accession>A0A1G7EHC5</accession>
<dbReference type="SUPFAM" id="SSF52821">
    <property type="entry name" value="Rhodanese/Cell cycle control phosphatase"/>
    <property type="match status" value="1"/>
</dbReference>
<keyword evidence="9" id="KW-1185">Reference proteome</keyword>
<dbReference type="OrthoDB" id="9769238at2"/>
<dbReference type="PRINTS" id="PR00411">
    <property type="entry name" value="PNDRDTASEI"/>
</dbReference>
<dbReference type="InterPro" id="IPR016156">
    <property type="entry name" value="FAD/NAD-linked_Rdtase_dimer_sf"/>
</dbReference>
<dbReference type="InterPro" id="IPR036873">
    <property type="entry name" value="Rhodanese-like_dom_sf"/>
</dbReference>
<evidence type="ECO:0000256" key="3">
    <source>
        <dbReference type="ARBA" id="ARBA00022630"/>
    </source>
</evidence>
<dbReference type="SUPFAM" id="SSF55424">
    <property type="entry name" value="FAD/NAD-linked reductases, dimerisation (C-terminal) domain"/>
    <property type="match status" value="1"/>
</dbReference>
<protein>
    <submittedName>
        <fullName evidence="8">NADPH-dependent 2,4-dienoyl-CoA reductase, sulfur reductase</fullName>
    </submittedName>
</protein>
<dbReference type="GO" id="GO:0016491">
    <property type="term" value="F:oxidoreductase activity"/>
    <property type="evidence" value="ECO:0007669"/>
    <property type="project" value="UniProtKB-KW"/>
</dbReference>
<feature type="domain" description="Rhodanese" evidence="7">
    <location>
        <begin position="476"/>
        <end position="561"/>
    </location>
</feature>
<dbReference type="STRING" id="57664.SAMN05661003_12030"/>
<dbReference type="CDD" id="cd00158">
    <property type="entry name" value="RHOD"/>
    <property type="match status" value="1"/>
</dbReference>
<dbReference type="InterPro" id="IPR023753">
    <property type="entry name" value="FAD/NAD-binding_dom"/>
</dbReference>
<dbReference type="Gene3D" id="3.50.50.60">
    <property type="entry name" value="FAD/NAD(P)-binding domain"/>
    <property type="match status" value="2"/>
</dbReference>
<dbReference type="PANTHER" id="PTHR43429:SF1">
    <property type="entry name" value="NAD(P)H SULFUR OXIDOREDUCTASE (COA-DEPENDENT)"/>
    <property type="match status" value="1"/>
</dbReference>
<name>A0A1G7EHC5_9BACT</name>
<keyword evidence="4" id="KW-0274">FAD</keyword>
<dbReference type="PROSITE" id="PS50206">
    <property type="entry name" value="RHODANESE_3"/>
    <property type="match status" value="1"/>
</dbReference>
<evidence type="ECO:0000256" key="5">
    <source>
        <dbReference type="ARBA" id="ARBA00023002"/>
    </source>
</evidence>
<dbReference type="Pfam" id="PF00581">
    <property type="entry name" value="Rhodanese"/>
    <property type="match status" value="1"/>
</dbReference>
<dbReference type="Proteomes" id="UP000243205">
    <property type="component" value="Unassembled WGS sequence"/>
</dbReference>
<evidence type="ECO:0000256" key="1">
    <source>
        <dbReference type="ARBA" id="ARBA00001974"/>
    </source>
</evidence>